<dbReference type="Proteomes" id="UP000887565">
    <property type="component" value="Unplaced"/>
</dbReference>
<protein>
    <submittedName>
        <fullName evidence="2">Uncharacterized protein</fullName>
    </submittedName>
</protein>
<proteinExistence type="predicted"/>
<dbReference type="WBParaSite" id="nRc.2.0.1.t06677-RA">
    <property type="protein sequence ID" value="nRc.2.0.1.t06677-RA"/>
    <property type="gene ID" value="nRc.2.0.1.g06677"/>
</dbReference>
<accession>A0A915HYN0</accession>
<reference evidence="2" key="1">
    <citation type="submission" date="2022-11" db="UniProtKB">
        <authorList>
            <consortium name="WormBaseParasite"/>
        </authorList>
    </citation>
    <scope>IDENTIFICATION</scope>
</reference>
<keyword evidence="1" id="KW-1185">Reference proteome</keyword>
<dbReference type="AlphaFoldDB" id="A0A915HYN0"/>
<name>A0A915HYN0_ROMCU</name>
<evidence type="ECO:0000313" key="2">
    <source>
        <dbReference type="WBParaSite" id="nRc.2.0.1.t06677-RA"/>
    </source>
</evidence>
<evidence type="ECO:0000313" key="1">
    <source>
        <dbReference type="Proteomes" id="UP000887565"/>
    </source>
</evidence>
<sequence>MSLEMQNNSQKSTNRHLYIPTVAVKFIHSYGSCEVSIASDGKQVSDREIRADRSRSTAAGNIFELAL</sequence>
<organism evidence="1 2">
    <name type="scientific">Romanomermis culicivorax</name>
    <name type="common">Nematode worm</name>
    <dbReference type="NCBI Taxonomy" id="13658"/>
    <lineage>
        <taxon>Eukaryota</taxon>
        <taxon>Metazoa</taxon>
        <taxon>Ecdysozoa</taxon>
        <taxon>Nematoda</taxon>
        <taxon>Enoplea</taxon>
        <taxon>Dorylaimia</taxon>
        <taxon>Mermithida</taxon>
        <taxon>Mermithoidea</taxon>
        <taxon>Mermithidae</taxon>
        <taxon>Romanomermis</taxon>
    </lineage>
</organism>